<sequence>MESEDICSFCLGGRTEIPPFGTIKDSQDLFHPCSTCSIMAHKKCLMEWFNSIPYESLKVVHARCIHDVAIRKARQGHNSNNEDNSGDNNDDAGNITDTEDLVAENAPARNSFLTFSLPEGLLGGMVSGVAEISIGIPGITSSNGFMELPESANLLSQQDLPFETNNVTPHDSDNYNNNDTHLTNVIAEFQDQNHDPEKCKNKTVALVFVPCPQCKQAIVFQMDRSQTIAFRESVKSVAVRLVQYGGVTLGIFSAITGIILTGYLGLTAVGINTMRSIVPSPILLLLFMRKPFKVVSRTPPPPSDGDDNIMGLILQGAQYLYRMANGINQLPLLLLLLLTVSHTFNAITDNIDNLQDAVIEGTVDPSSFNRIPALPIIMYRMRGSSLLECLFSKGEWRDNLSRIGTELLISTYLSSWGSHKLGRLLSSRSTRSLASWLFWKNVFLRDPDYILGTLMPLRWIYDLWFRLAVNRFHFRLTLKTVPRDIYNKFKNAQTLELIALQMGRIEMDTYLGNGSNGIAYRLRLFYKYNVLRLKYWYYETLAILAKDYSATMSSQSLIVKSIITMAWPFVSSYIGRLTYLVLTTKFHEELMGVPRANLLLLSNIIGLCLVVGIKDLTNLYQAYKVSNQINDVQIVTWNKTTPNSSTSPKRGGAVNSAVTEAHGLPGLFPRC</sequence>
<dbReference type="RefSeq" id="XP_043049077.1">
    <property type="nucleotide sequence ID" value="XM_043191434.1"/>
</dbReference>
<evidence type="ECO:0000256" key="2">
    <source>
        <dbReference type="SAM" id="Phobius"/>
    </source>
</evidence>
<keyword evidence="2" id="KW-0812">Transmembrane</keyword>
<evidence type="ECO:0000313" key="3">
    <source>
        <dbReference type="EMBL" id="KAG7193529.1"/>
    </source>
</evidence>
<evidence type="ECO:0000313" key="4">
    <source>
        <dbReference type="Proteomes" id="UP000790833"/>
    </source>
</evidence>
<dbReference type="EMBL" id="JAHMUF010000011">
    <property type="protein sequence ID" value="KAG7193529.1"/>
    <property type="molecule type" value="Genomic_DNA"/>
</dbReference>
<dbReference type="OrthoDB" id="5817083at2759"/>
<feature type="transmembrane region" description="Helical" evidence="2">
    <location>
        <begin position="595"/>
        <end position="613"/>
    </location>
</feature>
<comment type="caution">
    <text evidence="3">The sequence shown here is derived from an EMBL/GenBank/DDBJ whole genome shotgun (WGS) entry which is preliminary data.</text>
</comment>
<name>A0A9P8AID0_9ASCO</name>
<proteinExistence type="predicted"/>
<keyword evidence="2" id="KW-1133">Transmembrane helix</keyword>
<feature type="transmembrane region" description="Helical" evidence="2">
    <location>
        <begin position="241"/>
        <end position="260"/>
    </location>
</feature>
<feature type="transmembrane region" description="Helical" evidence="2">
    <location>
        <begin position="557"/>
        <end position="575"/>
    </location>
</feature>
<evidence type="ECO:0000256" key="1">
    <source>
        <dbReference type="SAM" id="MobiDB-lite"/>
    </source>
</evidence>
<keyword evidence="2" id="KW-0472">Membrane</keyword>
<reference evidence="3" key="1">
    <citation type="submission" date="2021-03" db="EMBL/GenBank/DDBJ databases">
        <authorList>
            <person name="Palmer J.M."/>
        </authorList>
    </citation>
    <scope>NUCLEOTIDE SEQUENCE</scope>
    <source>
        <strain evidence="3">ARV_011</strain>
    </source>
</reference>
<keyword evidence="4" id="KW-1185">Reference proteome</keyword>
<feature type="region of interest" description="Disordered" evidence="1">
    <location>
        <begin position="75"/>
        <end position="95"/>
    </location>
</feature>
<accession>A0A9P8AID0</accession>
<dbReference type="Proteomes" id="UP000790833">
    <property type="component" value="Unassembled WGS sequence"/>
</dbReference>
<dbReference type="AlphaFoldDB" id="A0A9P8AID0"/>
<dbReference type="GeneID" id="66113972"/>
<protein>
    <submittedName>
        <fullName evidence="3">Uncharacterized protein</fullName>
    </submittedName>
</protein>
<gene>
    <name evidence="3" type="ORF">KQ657_000598</name>
</gene>
<organism evidence="3 4">
    <name type="scientific">Scheffersomyces spartinae</name>
    <dbReference type="NCBI Taxonomy" id="45513"/>
    <lineage>
        <taxon>Eukaryota</taxon>
        <taxon>Fungi</taxon>
        <taxon>Dikarya</taxon>
        <taxon>Ascomycota</taxon>
        <taxon>Saccharomycotina</taxon>
        <taxon>Pichiomycetes</taxon>
        <taxon>Debaryomycetaceae</taxon>
        <taxon>Scheffersomyces</taxon>
    </lineage>
</organism>